<organism evidence="1 2">
    <name type="scientific">Mesorhizobium ventifaucium</name>
    <dbReference type="NCBI Taxonomy" id="666020"/>
    <lineage>
        <taxon>Bacteria</taxon>
        <taxon>Pseudomonadati</taxon>
        <taxon>Pseudomonadota</taxon>
        <taxon>Alphaproteobacteria</taxon>
        <taxon>Hyphomicrobiales</taxon>
        <taxon>Phyllobacteriaceae</taxon>
        <taxon>Mesorhizobium</taxon>
    </lineage>
</organism>
<evidence type="ECO:0000313" key="2">
    <source>
        <dbReference type="Proteomes" id="UP001152604"/>
    </source>
</evidence>
<dbReference type="EMBL" id="CAKXZS010000023">
    <property type="protein sequence ID" value="CAH2401806.1"/>
    <property type="molecule type" value="Genomic_DNA"/>
</dbReference>
<reference evidence="1" key="1">
    <citation type="submission" date="2022-03" db="EMBL/GenBank/DDBJ databases">
        <authorList>
            <person name="Brunel B."/>
        </authorList>
    </citation>
    <scope>NUCLEOTIDE SEQUENCE</scope>
    <source>
        <strain evidence="1">STM4922sample</strain>
    </source>
</reference>
<keyword evidence="2" id="KW-1185">Reference proteome</keyword>
<comment type="caution">
    <text evidence="1">The sequence shown here is derived from an EMBL/GenBank/DDBJ whole genome shotgun (WGS) entry which is preliminary data.</text>
</comment>
<gene>
    <name evidence="1" type="ORF">MES4922_30284</name>
</gene>
<proteinExistence type="predicted"/>
<accession>A0ABM9DYF9</accession>
<name>A0ABM9DYF9_9HYPH</name>
<dbReference type="Proteomes" id="UP001152604">
    <property type="component" value="Unassembled WGS sequence"/>
</dbReference>
<sequence>MGRWSSVVASNQVVSATQPYRRTSMTAAKPLARYSAVEGTLASGFATADLHHAVGHDRLAGKAEHDRLAVCTAAFSTGTVQMHHTFRRILATMLIAWGVGYAQAQNPLIITAPVSGQTIDGTLSFSGTAAVNSITRRGTIRGQTNTGLECRGITTLNLTFSRGEGTMACGQLSTRFVFSLTSRQPPAGTGTGILSDGRKVVLRIGR</sequence>
<protein>
    <submittedName>
        <fullName evidence="1">Uncharacterized protein</fullName>
    </submittedName>
</protein>
<evidence type="ECO:0000313" key="1">
    <source>
        <dbReference type="EMBL" id="CAH2401806.1"/>
    </source>
</evidence>